<feature type="transmembrane region" description="Helical" evidence="10">
    <location>
        <begin position="98"/>
        <end position="118"/>
    </location>
</feature>
<feature type="domain" description="Membrane insertase YidC/Oxa/ALB C-terminal" evidence="11">
    <location>
        <begin position="32"/>
        <end position="231"/>
    </location>
</feature>
<feature type="transmembrane region" description="Helical" evidence="10">
    <location>
        <begin position="32"/>
        <end position="50"/>
    </location>
</feature>
<accession>A0A1G2RA70</accession>
<name>A0A1G2RA70_9BACT</name>
<dbReference type="InterPro" id="IPR001708">
    <property type="entry name" value="YidC/ALB3/OXA1/COX18"/>
</dbReference>
<dbReference type="GO" id="GO:0005886">
    <property type="term" value="C:plasma membrane"/>
    <property type="evidence" value="ECO:0007669"/>
    <property type="project" value="UniProtKB-SubCell"/>
</dbReference>
<evidence type="ECO:0000256" key="7">
    <source>
        <dbReference type="ARBA" id="ARBA00023136"/>
    </source>
</evidence>
<reference evidence="12 13" key="1">
    <citation type="journal article" date="2016" name="Nat. Commun.">
        <title>Thousands of microbial genomes shed light on interconnected biogeochemical processes in an aquifer system.</title>
        <authorList>
            <person name="Anantharaman K."/>
            <person name="Brown C.T."/>
            <person name="Hug L.A."/>
            <person name="Sharon I."/>
            <person name="Castelle C.J."/>
            <person name="Probst A.J."/>
            <person name="Thomas B.C."/>
            <person name="Singh A."/>
            <person name="Wilkins M.J."/>
            <person name="Karaoz U."/>
            <person name="Brodie E.L."/>
            <person name="Williams K.H."/>
            <person name="Hubbard S.S."/>
            <person name="Banfield J.F."/>
        </authorList>
    </citation>
    <scope>NUCLEOTIDE SEQUENCE [LARGE SCALE GENOMIC DNA]</scope>
</reference>
<evidence type="ECO:0000256" key="1">
    <source>
        <dbReference type="ARBA" id="ARBA00004651"/>
    </source>
</evidence>
<evidence type="ECO:0000259" key="11">
    <source>
        <dbReference type="Pfam" id="PF02096"/>
    </source>
</evidence>
<keyword evidence="8" id="KW-0143">Chaperone</keyword>
<feature type="transmembrane region" description="Helical" evidence="10">
    <location>
        <begin position="214"/>
        <end position="231"/>
    </location>
</feature>
<feature type="transmembrane region" description="Helical" evidence="10">
    <location>
        <begin position="7"/>
        <end position="26"/>
    </location>
</feature>
<comment type="caution">
    <text evidence="12">The sequence shown here is derived from an EMBL/GenBank/DDBJ whole genome shotgun (WGS) entry which is preliminary data.</text>
</comment>
<sequence>MDTIFSLYNTVLYQPLFNVLILLYDFIPGKDFGIAIIVLTLLLRLAFYPLSAKAFVAQKMFAELQPKLKELREKFKHDKDALARQTLEAYQKSGVNPFASIGPLLLQLPILLAIFQVFSKGLQESQLSILYPFVQNPETISPLFLGMVNLSEQSLVLAAIAGVLQFFQMHIGMSSSGPGAKNSGAALAQKHLMPIFFSAFTVSILLRLPAAIGIYWVATSVFSIAQQWYLARRMKDRNLTLKTA</sequence>
<gene>
    <name evidence="12" type="ORF">A3J68_00595</name>
</gene>
<dbReference type="Pfam" id="PF02096">
    <property type="entry name" value="60KD_IMP"/>
    <property type="match status" value="1"/>
</dbReference>
<comment type="similarity">
    <text evidence="9">Belongs to the OXA1/ALB3/YidC family.</text>
</comment>
<dbReference type="InterPro" id="IPR047196">
    <property type="entry name" value="YidC_ALB_C"/>
</dbReference>
<evidence type="ECO:0000256" key="10">
    <source>
        <dbReference type="SAM" id="Phobius"/>
    </source>
</evidence>
<dbReference type="PANTHER" id="PTHR12428">
    <property type="entry name" value="OXA1"/>
    <property type="match status" value="1"/>
</dbReference>
<dbReference type="PANTHER" id="PTHR12428:SF65">
    <property type="entry name" value="CYTOCHROME C OXIDASE ASSEMBLY PROTEIN COX18, MITOCHONDRIAL"/>
    <property type="match status" value="1"/>
</dbReference>
<evidence type="ECO:0000256" key="9">
    <source>
        <dbReference type="RuleBase" id="RU003945"/>
    </source>
</evidence>
<keyword evidence="4 9" id="KW-0812">Transmembrane</keyword>
<proteinExistence type="inferred from homology"/>
<evidence type="ECO:0000256" key="8">
    <source>
        <dbReference type="ARBA" id="ARBA00023186"/>
    </source>
</evidence>
<dbReference type="AlphaFoldDB" id="A0A1G2RA70"/>
<keyword evidence="3" id="KW-1003">Cell membrane</keyword>
<dbReference type="Proteomes" id="UP000178529">
    <property type="component" value="Unassembled WGS sequence"/>
</dbReference>
<dbReference type="NCBIfam" id="TIGR03592">
    <property type="entry name" value="yidC_oxa1_cterm"/>
    <property type="match status" value="1"/>
</dbReference>
<keyword evidence="6 10" id="KW-1133">Transmembrane helix</keyword>
<evidence type="ECO:0000256" key="2">
    <source>
        <dbReference type="ARBA" id="ARBA00022448"/>
    </source>
</evidence>
<dbReference type="GO" id="GO:0051205">
    <property type="term" value="P:protein insertion into membrane"/>
    <property type="evidence" value="ECO:0007669"/>
    <property type="project" value="TreeGrafter"/>
</dbReference>
<evidence type="ECO:0000313" key="13">
    <source>
        <dbReference type="Proteomes" id="UP000178529"/>
    </source>
</evidence>
<keyword evidence="5" id="KW-0653">Protein transport</keyword>
<dbReference type="GO" id="GO:0015031">
    <property type="term" value="P:protein transport"/>
    <property type="evidence" value="ECO:0007669"/>
    <property type="project" value="UniProtKB-KW"/>
</dbReference>
<dbReference type="EMBL" id="MHTY01000010">
    <property type="protein sequence ID" value="OHA68991.1"/>
    <property type="molecule type" value="Genomic_DNA"/>
</dbReference>
<evidence type="ECO:0000256" key="4">
    <source>
        <dbReference type="ARBA" id="ARBA00022692"/>
    </source>
</evidence>
<dbReference type="GO" id="GO:0032977">
    <property type="term" value="F:membrane insertase activity"/>
    <property type="evidence" value="ECO:0007669"/>
    <property type="project" value="InterPro"/>
</dbReference>
<organism evidence="12 13">
    <name type="scientific">Candidatus Wildermuthbacteria bacterium RIFCSPHIGHO2_02_FULL_48_16</name>
    <dbReference type="NCBI Taxonomy" id="1802453"/>
    <lineage>
        <taxon>Bacteria</taxon>
        <taxon>Candidatus Wildermuthiibacteriota</taxon>
    </lineage>
</organism>
<evidence type="ECO:0000256" key="3">
    <source>
        <dbReference type="ARBA" id="ARBA00022475"/>
    </source>
</evidence>
<dbReference type="InterPro" id="IPR028055">
    <property type="entry name" value="YidC/Oxa/ALB_C"/>
</dbReference>
<evidence type="ECO:0000313" key="12">
    <source>
        <dbReference type="EMBL" id="OHA68991.1"/>
    </source>
</evidence>
<keyword evidence="2" id="KW-0813">Transport</keyword>
<evidence type="ECO:0000256" key="5">
    <source>
        <dbReference type="ARBA" id="ARBA00022927"/>
    </source>
</evidence>
<keyword evidence="7 10" id="KW-0472">Membrane</keyword>
<evidence type="ECO:0000256" key="6">
    <source>
        <dbReference type="ARBA" id="ARBA00022989"/>
    </source>
</evidence>
<protein>
    <recommendedName>
        <fullName evidence="11">Membrane insertase YidC/Oxa/ALB C-terminal domain-containing protein</fullName>
    </recommendedName>
</protein>
<comment type="subcellular location">
    <subcellularLocation>
        <location evidence="1">Cell membrane</location>
        <topology evidence="1">Multi-pass membrane protein</topology>
    </subcellularLocation>
    <subcellularLocation>
        <location evidence="9">Membrane</location>
        <topology evidence="9">Multi-pass membrane protein</topology>
    </subcellularLocation>
</comment>
<dbReference type="CDD" id="cd20070">
    <property type="entry name" value="5TM_YidC_Alb3"/>
    <property type="match status" value="1"/>
</dbReference>